<evidence type="ECO:0000313" key="1">
    <source>
        <dbReference type="Proteomes" id="UP000887565"/>
    </source>
</evidence>
<reference evidence="2" key="1">
    <citation type="submission" date="2022-11" db="UniProtKB">
        <authorList>
            <consortium name="WormBaseParasite"/>
        </authorList>
    </citation>
    <scope>IDENTIFICATION</scope>
</reference>
<sequence>MQKRSVQCSWLETRRGKGMTLCKSGHLNIQQEHDVKDDMESICFTKNACKLKNDTAIDIAYTKDTYDSNKRRAVYYFLWGQMCAVYLRAPCIGINTKGSEV</sequence>
<proteinExistence type="predicted"/>
<protein>
    <submittedName>
        <fullName evidence="2">Uncharacterized protein</fullName>
    </submittedName>
</protein>
<keyword evidence="1" id="KW-1185">Reference proteome</keyword>
<dbReference type="Proteomes" id="UP000887565">
    <property type="component" value="Unplaced"/>
</dbReference>
<evidence type="ECO:0000313" key="2">
    <source>
        <dbReference type="WBParaSite" id="nRc.2.0.1.t39823-RA"/>
    </source>
</evidence>
<dbReference type="WBParaSite" id="nRc.2.0.1.t39823-RA">
    <property type="protein sequence ID" value="nRc.2.0.1.t39823-RA"/>
    <property type="gene ID" value="nRc.2.0.1.g39823"/>
</dbReference>
<organism evidence="1 2">
    <name type="scientific">Romanomermis culicivorax</name>
    <name type="common">Nematode worm</name>
    <dbReference type="NCBI Taxonomy" id="13658"/>
    <lineage>
        <taxon>Eukaryota</taxon>
        <taxon>Metazoa</taxon>
        <taxon>Ecdysozoa</taxon>
        <taxon>Nematoda</taxon>
        <taxon>Enoplea</taxon>
        <taxon>Dorylaimia</taxon>
        <taxon>Mermithida</taxon>
        <taxon>Mermithoidea</taxon>
        <taxon>Mermithidae</taxon>
        <taxon>Romanomermis</taxon>
    </lineage>
</organism>
<accession>A0A915KQ22</accession>
<dbReference type="AlphaFoldDB" id="A0A915KQ22"/>
<name>A0A915KQ22_ROMCU</name>